<evidence type="ECO:0000313" key="3">
    <source>
        <dbReference type="Proteomes" id="UP000319865"/>
    </source>
</evidence>
<proteinExistence type="predicted"/>
<sequence>MSRLKAGILAGLMAIALAIPLGLGAFFIALAMFFEQGGTLGGFGASASENFRPRLWPTVISYGALVSAILIDVTAGLLTYRNLRRPQSSRR</sequence>
<keyword evidence="1" id="KW-0472">Membrane</keyword>
<gene>
    <name evidence="2" type="ORF">FHU33_1056</name>
</gene>
<dbReference type="RefSeq" id="WP_142024397.1">
    <property type="nucleotide sequence ID" value="NZ_VFQE01000001.1"/>
</dbReference>
<keyword evidence="1" id="KW-1133">Transmembrane helix</keyword>
<dbReference type="EMBL" id="VFQE01000001">
    <property type="protein sequence ID" value="TQN41679.1"/>
    <property type="molecule type" value="Genomic_DNA"/>
</dbReference>
<dbReference type="Proteomes" id="UP000319865">
    <property type="component" value="Unassembled WGS sequence"/>
</dbReference>
<feature type="transmembrane region" description="Helical" evidence="1">
    <location>
        <begin position="12"/>
        <end position="34"/>
    </location>
</feature>
<name>A0A543PC95_9ACTN</name>
<keyword evidence="1" id="KW-0812">Transmembrane</keyword>
<protein>
    <submittedName>
        <fullName evidence="2">Uncharacterized protein</fullName>
    </submittedName>
</protein>
<comment type="caution">
    <text evidence="2">The sequence shown here is derived from an EMBL/GenBank/DDBJ whole genome shotgun (WGS) entry which is preliminary data.</text>
</comment>
<accession>A0A543PC95</accession>
<feature type="transmembrane region" description="Helical" evidence="1">
    <location>
        <begin position="59"/>
        <end position="80"/>
    </location>
</feature>
<keyword evidence="3" id="KW-1185">Reference proteome</keyword>
<evidence type="ECO:0000313" key="2">
    <source>
        <dbReference type="EMBL" id="TQN41679.1"/>
    </source>
</evidence>
<dbReference type="AlphaFoldDB" id="A0A543PC95"/>
<organism evidence="2 3">
    <name type="scientific">Blastococcus colisei</name>
    <dbReference type="NCBI Taxonomy" id="1564162"/>
    <lineage>
        <taxon>Bacteria</taxon>
        <taxon>Bacillati</taxon>
        <taxon>Actinomycetota</taxon>
        <taxon>Actinomycetes</taxon>
        <taxon>Geodermatophilales</taxon>
        <taxon>Geodermatophilaceae</taxon>
        <taxon>Blastococcus</taxon>
    </lineage>
</organism>
<reference evidence="2 3" key="1">
    <citation type="submission" date="2019-06" db="EMBL/GenBank/DDBJ databases">
        <title>Sequencing the genomes of 1000 actinobacteria strains.</title>
        <authorList>
            <person name="Klenk H.-P."/>
        </authorList>
    </citation>
    <scope>NUCLEOTIDE SEQUENCE [LARGE SCALE GENOMIC DNA]</scope>
    <source>
        <strain evidence="2 3">DSM 46837</strain>
    </source>
</reference>
<evidence type="ECO:0000256" key="1">
    <source>
        <dbReference type="SAM" id="Phobius"/>
    </source>
</evidence>